<dbReference type="InterPro" id="IPR006202">
    <property type="entry name" value="Neur_chan_lig-bd"/>
</dbReference>
<dbReference type="InterPro" id="IPR018000">
    <property type="entry name" value="Neurotransmitter_ion_chnl_CS"/>
</dbReference>
<keyword evidence="5" id="KW-0406">Ion transport</keyword>
<evidence type="ECO:0000256" key="5">
    <source>
        <dbReference type="RuleBase" id="RU000687"/>
    </source>
</evidence>
<dbReference type="GO" id="GO:0005230">
    <property type="term" value="F:extracellular ligand-gated monoatomic ion channel activity"/>
    <property type="evidence" value="ECO:0007669"/>
    <property type="project" value="InterPro"/>
</dbReference>
<comment type="subcellular location">
    <subcellularLocation>
        <location evidence="1">Membrane</location>
        <topology evidence="1">Multi-pass membrane protein</topology>
    </subcellularLocation>
</comment>
<evidence type="ECO:0000256" key="6">
    <source>
        <dbReference type="SAM" id="MobiDB-lite"/>
    </source>
</evidence>
<evidence type="ECO:0000259" key="7">
    <source>
        <dbReference type="Pfam" id="PF02931"/>
    </source>
</evidence>
<protein>
    <submittedName>
        <fullName evidence="9">Uncharacterized protein</fullName>
    </submittedName>
</protein>
<comment type="similarity">
    <text evidence="5">Belongs to the ligand-gated ion channel (TC 1.A.9) family.</text>
</comment>
<gene>
    <name evidence="9" type="ORF">OS493_023810</name>
</gene>
<dbReference type="FunFam" id="2.70.170.10:FF:000028">
    <property type="entry name" value="AcetylCholine Receptor"/>
    <property type="match status" value="1"/>
</dbReference>
<dbReference type="PRINTS" id="PR00252">
    <property type="entry name" value="NRIONCHANNEL"/>
</dbReference>
<dbReference type="InterPro" id="IPR006201">
    <property type="entry name" value="Neur_channel"/>
</dbReference>
<proteinExistence type="inferred from homology"/>
<feature type="domain" description="Neurotransmitter-gated ion-channel transmembrane" evidence="8">
    <location>
        <begin position="292"/>
        <end position="407"/>
    </location>
</feature>
<dbReference type="SUPFAM" id="SSF63712">
    <property type="entry name" value="Nicotinic receptor ligand binding domain-like"/>
    <property type="match status" value="1"/>
</dbReference>
<keyword evidence="5" id="KW-0813">Transport</keyword>
<dbReference type="InterPro" id="IPR038050">
    <property type="entry name" value="Neuro_actylchol_rec"/>
</dbReference>
<dbReference type="GO" id="GO:0004888">
    <property type="term" value="F:transmembrane signaling receptor activity"/>
    <property type="evidence" value="ECO:0007669"/>
    <property type="project" value="InterPro"/>
</dbReference>
<dbReference type="OrthoDB" id="5979495at2759"/>
<dbReference type="Pfam" id="PF02931">
    <property type="entry name" value="Neur_chan_LBD"/>
    <property type="match status" value="1"/>
</dbReference>
<dbReference type="AlphaFoldDB" id="A0A9X0CL24"/>
<reference evidence="9" key="1">
    <citation type="submission" date="2023-01" db="EMBL/GenBank/DDBJ databases">
        <title>Genome assembly of the deep-sea coral Lophelia pertusa.</title>
        <authorList>
            <person name="Herrera S."/>
            <person name="Cordes E."/>
        </authorList>
    </citation>
    <scope>NUCLEOTIDE SEQUENCE</scope>
    <source>
        <strain evidence="9">USNM1676648</strain>
        <tissue evidence="9">Polyp</tissue>
    </source>
</reference>
<feature type="region of interest" description="Disordered" evidence="6">
    <location>
        <begin position="52"/>
        <end position="73"/>
    </location>
</feature>
<organism evidence="9 10">
    <name type="scientific">Desmophyllum pertusum</name>
    <dbReference type="NCBI Taxonomy" id="174260"/>
    <lineage>
        <taxon>Eukaryota</taxon>
        <taxon>Metazoa</taxon>
        <taxon>Cnidaria</taxon>
        <taxon>Anthozoa</taxon>
        <taxon>Hexacorallia</taxon>
        <taxon>Scleractinia</taxon>
        <taxon>Caryophylliina</taxon>
        <taxon>Caryophylliidae</taxon>
        <taxon>Desmophyllum</taxon>
    </lineage>
</organism>
<evidence type="ECO:0000313" key="9">
    <source>
        <dbReference type="EMBL" id="KAJ7357677.1"/>
    </source>
</evidence>
<name>A0A9X0CL24_9CNID</name>
<feature type="transmembrane region" description="Helical" evidence="5">
    <location>
        <begin position="653"/>
        <end position="673"/>
    </location>
</feature>
<keyword evidence="4 5" id="KW-0472">Membrane</keyword>
<feature type="transmembrane region" description="Helical" evidence="5">
    <location>
        <begin position="285"/>
        <end position="308"/>
    </location>
</feature>
<dbReference type="SUPFAM" id="SSF90112">
    <property type="entry name" value="Neurotransmitter-gated ion-channel transmembrane pore"/>
    <property type="match status" value="1"/>
</dbReference>
<dbReference type="EMBL" id="MU827319">
    <property type="protein sequence ID" value="KAJ7357677.1"/>
    <property type="molecule type" value="Genomic_DNA"/>
</dbReference>
<evidence type="ECO:0000256" key="3">
    <source>
        <dbReference type="ARBA" id="ARBA00022989"/>
    </source>
</evidence>
<evidence type="ECO:0000256" key="4">
    <source>
        <dbReference type="ARBA" id="ARBA00023136"/>
    </source>
</evidence>
<evidence type="ECO:0000259" key="8">
    <source>
        <dbReference type="Pfam" id="PF02932"/>
    </source>
</evidence>
<feature type="transmembrane region" description="Helical" evidence="5">
    <location>
        <begin position="350"/>
        <end position="372"/>
    </location>
</feature>
<keyword evidence="3 5" id="KW-1133">Transmembrane helix</keyword>
<dbReference type="Gene3D" id="1.20.58.390">
    <property type="entry name" value="Neurotransmitter-gated ion-channel transmembrane domain"/>
    <property type="match status" value="2"/>
</dbReference>
<evidence type="ECO:0000256" key="2">
    <source>
        <dbReference type="ARBA" id="ARBA00022692"/>
    </source>
</evidence>
<feature type="transmembrane region" description="Helical" evidence="5">
    <location>
        <begin position="320"/>
        <end position="338"/>
    </location>
</feature>
<keyword evidence="10" id="KW-1185">Reference proteome</keyword>
<evidence type="ECO:0000256" key="1">
    <source>
        <dbReference type="ARBA" id="ARBA00004141"/>
    </source>
</evidence>
<evidence type="ECO:0000313" key="10">
    <source>
        <dbReference type="Proteomes" id="UP001163046"/>
    </source>
</evidence>
<dbReference type="GO" id="GO:0016020">
    <property type="term" value="C:membrane"/>
    <property type="evidence" value="ECO:0007669"/>
    <property type="project" value="UniProtKB-SubCell"/>
</dbReference>
<feature type="compositionally biased region" description="Polar residues" evidence="6">
    <location>
        <begin position="59"/>
        <end position="68"/>
    </location>
</feature>
<feature type="domain" description="Neurotransmitter-gated ion-channel ligand-binding" evidence="7">
    <location>
        <begin position="77"/>
        <end position="283"/>
    </location>
</feature>
<keyword evidence="5" id="KW-0407">Ion channel</keyword>
<keyword evidence="2 5" id="KW-0812">Transmembrane</keyword>
<sequence length="682" mass="77320">MEVRTTGKSLTNGNITGFTLAQRTMHKWCCIPPGGGTENAENNRVVQFEKKELPAGNPLSRNQLTSLDLPQPSKGSERKLIEMLFANYSRNQRPSTPVNISLNLVLSNLDKVDPKKEQIGLTIWFRMFWMDNRLQWNSSQHNITSLTLDFEDFWTPDMNLYSAVGAVRDFGVSNKDGLKMSLIIYSNGLVFFSQPTTIKSACVINIADFPFDDQTCQLTFGSWTMDSTMLRLDINKGGIDLTRFVKNDMWDLLEISPEVREQMFLSHENKLSIVVYTIVVRRRSLFYVVNYIIPPVAISFLSLLLFLIPPEVGKRMEAGINLLLCLSVYLLLVNSKMPKTSTAFPLLTKFYGCAIIILVIAMCCTCLVYALYFMNSCGVELHDASFFIGFKNFILRWLQPLLFTNPCRRSKTNPRRKQSKVHPAETDFKLKELDPEKDSQCQIDDEQAISSLEPPLIITSCSYDTIPPISLASQDDQEGHLKLAKTGSVDLSSSFSSVASFRSDENADMASDHVPIPTENIKHIVVTEERKKVTFAYENHGVKRRTTSIHCTESAVKRTEHTLICSAGPSWFTWDEALGKDDKECEDDSARFDEEMNQSMGLDSEANKKDSDTDDQATAMDGFFQVHQSFERENTKRANTEQWQKAAMVLDRLFIIVLFTSIVVSFVTCLLLASRVRQYFIP</sequence>
<dbReference type="PANTHER" id="PTHR18945">
    <property type="entry name" value="NEUROTRANSMITTER GATED ION CHANNEL"/>
    <property type="match status" value="1"/>
</dbReference>
<dbReference type="InterPro" id="IPR006029">
    <property type="entry name" value="Neurotrans-gated_channel_TM"/>
</dbReference>
<dbReference type="Proteomes" id="UP001163046">
    <property type="component" value="Unassembled WGS sequence"/>
</dbReference>
<dbReference type="InterPro" id="IPR036734">
    <property type="entry name" value="Neur_chan_lig-bd_sf"/>
</dbReference>
<dbReference type="Gene3D" id="2.70.170.10">
    <property type="entry name" value="Neurotransmitter-gated ion-channel ligand-binding domain"/>
    <property type="match status" value="1"/>
</dbReference>
<dbReference type="InterPro" id="IPR036719">
    <property type="entry name" value="Neuro-gated_channel_TM_sf"/>
</dbReference>
<comment type="caution">
    <text evidence="9">The sequence shown here is derived from an EMBL/GenBank/DDBJ whole genome shotgun (WGS) entry which is preliminary data.</text>
</comment>
<dbReference type="Pfam" id="PF02932">
    <property type="entry name" value="Neur_chan_memb"/>
    <property type="match status" value="1"/>
</dbReference>
<dbReference type="PROSITE" id="PS00236">
    <property type="entry name" value="NEUROTR_ION_CHANNEL"/>
    <property type="match status" value="1"/>
</dbReference>
<accession>A0A9X0CL24</accession>